<reference evidence="2" key="1">
    <citation type="submission" date="2021-01" db="EMBL/GenBank/DDBJ databases">
        <authorList>
            <person name="Corre E."/>
            <person name="Pelletier E."/>
            <person name="Niang G."/>
            <person name="Scheremetjew M."/>
            <person name="Finn R."/>
            <person name="Kale V."/>
            <person name="Holt S."/>
            <person name="Cochrane G."/>
            <person name="Meng A."/>
            <person name="Brown T."/>
            <person name="Cohen L."/>
        </authorList>
    </citation>
    <scope>NUCLEOTIDE SEQUENCE</scope>
    <source>
        <strain evidence="2">10249 10 AB</strain>
    </source>
</reference>
<feature type="chain" id="PRO_5031560172" description="4Fe-4S ferredoxin-type domain-containing protein" evidence="1">
    <location>
        <begin position="20"/>
        <end position="115"/>
    </location>
</feature>
<evidence type="ECO:0008006" key="3">
    <source>
        <dbReference type="Google" id="ProtNLM"/>
    </source>
</evidence>
<dbReference type="AlphaFoldDB" id="A0A7S4AVN7"/>
<evidence type="ECO:0000256" key="1">
    <source>
        <dbReference type="SAM" id="SignalP"/>
    </source>
</evidence>
<evidence type="ECO:0000313" key="2">
    <source>
        <dbReference type="EMBL" id="CAE0728194.1"/>
    </source>
</evidence>
<feature type="signal peptide" evidence="1">
    <location>
        <begin position="1"/>
        <end position="19"/>
    </location>
</feature>
<gene>
    <name evidence="2" type="ORF">PAUS00366_LOCUS20978</name>
</gene>
<keyword evidence="1" id="KW-0732">Signal</keyword>
<dbReference type="EMBL" id="HBIX01031671">
    <property type="protein sequence ID" value="CAE0728194.1"/>
    <property type="molecule type" value="Transcribed_RNA"/>
</dbReference>
<protein>
    <recommendedName>
        <fullName evidence="3">4Fe-4S ferredoxin-type domain-containing protein</fullName>
    </recommendedName>
</protein>
<proteinExistence type="predicted"/>
<accession>A0A7S4AVN7</accession>
<name>A0A7S4AVN7_9STRA</name>
<organism evidence="2">
    <name type="scientific">Pseudo-nitzschia australis</name>
    <dbReference type="NCBI Taxonomy" id="44445"/>
    <lineage>
        <taxon>Eukaryota</taxon>
        <taxon>Sar</taxon>
        <taxon>Stramenopiles</taxon>
        <taxon>Ochrophyta</taxon>
        <taxon>Bacillariophyta</taxon>
        <taxon>Bacillariophyceae</taxon>
        <taxon>Bacillariophycidae</taxon>
        <taxon>Bacillariales</taxon>
        <taxon>Bacillariaceae</taxon>
        <taxon>Pseudo-nitzschia</taxon>
    </lineage>
</organism>
<sequence>MNTFKTLFVLLLAIVSAQADGDNSVIDRRLRKRRQCRNCFKACDDGDESCINSCVDELGCRLKSEECENCVKDCVANTVPKPVGKKKKKRAKKACKGGCIESGDCQPKQTKNPAS</sequence>